<keyword evidence="1" id="KW-0805">Transcription regulation</keyword>
<dbReference type="EMBL" id="FOGI01000007">
    <property type="protein sequence ID" value="SES09022.1"/>
    <property type="molecule type" value="Genomic_DNA"/>
</dbReference>
<dbReference type="InterPro" id="IPR054156">
    <property type="entry name" value="YxaF_TetR_C"/>
</dbReference>
<feature type="domain" description="HTH tetR-type" evidence="5">
    <location>
        <begin position="5"/>
        <end position="65"/>
    </location>
</feature>
<evidence type="ECO:0000313" key="7">
    <source>
        <dbReference type="Proteomes" id="UP000199051"/>
    </source>
</evidence>
<organism evidence="6 7">
    <name type="scientific">Actinokineospora terrae</name>
    <dbReference type="NCBI Taxonomy" id="155974"/>
    <lineage>
        <taxon>Bacteria</taxon>
        <taxon>Bacillati</taxon>
        <taxon>Actinomycetota</taxon>
        <taxon>Actinomycetes</taxon>
        <taxon>Pseudonocardiales</taxon>
        <taxon>Pseudonocardiaceae</taxon>
        <taxon>Actinokineospora</taxon>
    </lineage>
</organism>
<evidence type="ECO:0000313" key="6">
    <source>
        <dbReference type="EMBL" id="SES09022.1"/>
    </source>
</evidence>
<dbReference type="PANTHER" id="PTHR47506">
    <property type="entry name" value="TRANSCRIPTIONAL REGULATORY PROTEIN"/>
    <property type="match status" value="1"/>
</dbReference>
<dbReference type="SUPFAM" id="SSF46689">
    <property type="entry name" value="Homeodomain-like"/>
    <property type="match status" value="1"/>
</dbReference>
<dbReference type="PROSITE" id="PS50977">
    <property type="entry name" value="HTH_TETR_2"/>
    <property type="match status" value="1"/>
</dbReference>
<dbReference type="Pfam" id="PF00440">
    <property type="entry name" value="TetR_N"/>
    <property type="match status" value="1"/>
</dbReference>
<gene>
    <name evidence="6" type="ORF">SAMN04487818_107251</name>
</gene>
<dbReference type="Pfam" id="PF21993">
    <property type="entry name" value="TetR_C_13_2"/>
    <property type="match status" value="1"/>
</dbReference>
<keyword evidence="2 4" id="KW-0238">DNA-binding</keyword>
<dbReference type="InterPro" id="IPR036271">
    <property type="entry name" value="Tet_transcr_reg_TetR-rel_C_sf"/>
</dbReference>
<accession>A0A1H9UI25</accession>
<dbReference type="STRING" id="155974.SAMN04487818_107251"/>
<feature type="DNA-binding region" description="H-T-H motif" evidence="4">
    <location>
        <begin position="28"/>
        <end position="47"/>
    </location>
</feature>
<evidence type="ECO:0000256" key="3">
    <source>
        <dbReference type="ARBA" id="ARBA00023163"/>
    </source>
</evidence>
<dbReference type="RefSeq" id="WP_092780035.1">
    <property type="nucleotide sequence ID" value="NZ_FOGI01000007.1"/>
</dbReference>
<keyword evidence="7" id="KW-1185">Reference proteome</keyword>
<evidence type="ECO:0000256" key="1">
    <source>
        <dbReference type="ARBA" id="ARBA00023015"/>
    </source>
</evidence>
<protein>
    <submittedName>
        <fullName evidence="6">Transcriptional regulator, TetR family</fullName>
    </submittedName>
</protein>
<evidence type="ECO:0000256" key="2">
    <source>
        <dbReference type="ARBA" id="ARBA00023125"/>
    </source>
</evidence>
<dbReference type="SUPFAM" id="SSF48498">
    <property type="entry name" value="Tetracyclin repressor-like, C-terminal domain"/>
    <property type="match status" value="1"/>
</dbReference>
<dbReference type="AlphaFoldDB" id="A0A1H9UI25"/>
<evidence type="ECO:0000259" key="5">
    <source>
        <dbReference type="PROSITE" id="PS50977"/>
    </source>
</evidence>
<dbReference type="Proteomes" id="UP000199051">
    <property type="component" value="Unassembled WGS sequence"/>
</dbReference>
<dbReference type="GO" id="GO:0003677">
    <property type="term" value="F:DNA binding"/>
    <property type="evidence" value="ECO:0007669"/>
    <property type="project" value="UniProtKB-UniRule"/>
</dbReference>
<reference evidence="7" key="1">
    <citation type="submission" date="2016-10" db="EMBL/GenBank/DDBJ databases">
        <authorList>
            <person name="Varghese N."/>
            <person name="Submissions S."/>
        </authorList>
    </citation>
    <scope>NUCLEOTIDE SEQUENCE [LARGE SCALE GENOMIC DNA]</scope>
    <source>
        <strain evidence="7">DSM 44260</strain>
    </source>
</reference>
<dbReference type="InterPro" id="IPR009057">
    <property type="entry name" value="Homeodomain-like_sf"/>
</dbReference>
<dbReference type="Gene3D" id="1.10.357.10">
    <property type="entry name" value="Tetracycline Repressor, domain 2"/>
    <property type="match status" value="1"/>
</dbReference>
<proteinExistence type="predicted"/>
<dbReference type="PANTHER" id="PTHR47506:SF3">
    <property type="entry name" value="HTH-TYPE TRANSCRIPTIONAL REGULATOR LMRA"/>
    <property type="match status" value="1"/>
</dbReference>
<name>A0A1H9UI25_9PSEU</name>
<dbReference type="InterPro" id="IPR001647">
    <property type="entry name" value="HTH_TetR"/>
</dbReference>
<keyword evidence="3" id="KW-0804">Transcription</keyword>
<evidence type="ECO:0000256" key="4">
    <source>
        <dbReference type="PROSITE-ProRule" id="PRU00335"/>
    </source>
</evidence>
<sequence>MARRTDTRDRTLRTAVDLFRARGYHGTGMNQVISEGRLPKGSLYFHFPEGKEQLAAEAVELAAAEVCGWVDLAFSQTPDPATALAVITETLAAELTDSDFQRGCPIGTVAHDAGGADRVRQACADAFTSWHGVISTHLREYGLAEPDALATAILAAIEGAQLVARSQRDIAPLRAVATMLSPLLKGN</sequence>